<name>A0AAN6UXZ8_9PEZI</name>
<protein>
    <submittedName>
        <fullName evidence="2">Uncharacterized protein</fullName>
    </submittedName>
</protein>
<evidence type="ECO:0000313" key="2">
    <source>
        <dbReference type="EMBL" id="KAK4141267.1"/>
    </source>
</evidence>
<feature type="compositionally biased region" description="Low complexity" evidence="1">
    <location>
        <begin position="91"/>
        <end position="108"/>
    </location>
</feature>
<dbReference type="EMBL" id="MU853614">
    <property type="protein sequence ID" value="KAK4141267.1"/>
    <property type="molecule type" value="Genomic_DNA"/>
</dbReference>
<sequence>MRASRLARQIQLQTPSHVRLSSTAERPKYDPVAILSQPTWSVRSLLPQDGQQQQQQEDASIPHIPPSQLAHLLRLSALPSPSSSPLPSPPSQEAEAKAAAQEAQDPQAPSPILATLHAQLHFLHTLQSIPLNNPTTVLPLDAIRDETPAGRHESAITLTHPSIQAALANEEVYGRCRRPRRRGSSSSPEEGVEDWDVLGNAGETVGGYFVVRSGGEGNIEGG</sequence>
<gene>
    <name evidence="2" type="ORF">C8A04DRAFT_14215</name>
</gene>
<dbReference type="Proteomes" id="UP001302676">
    <property type="component" value="Unassembled WGS sequence"/>
</dbReference>
<evidence type="ECO:0000313" key="3">
    <source>
        <dbReference type="Proteomes" id="UP001302676"/>
    </source>
</evidence>
<reference evidence="2" key="2">
    <citation type="submission" date="2023-05" db="EMBL/GenBank/DDBJ databases">
        <authorList>
            <consortium name="Lawrence Berkeley National Laboratory"/>
            <person name="Steindorff A."/>
            <person name="Hensen N."/>
            <person name="Bonometti L."/>
            <person name="Westerberg I."/>
            <person name="Brannstrom I.O."/>
            <person name="Guillou S."/>
            <person name="Cros-Aarteil S."/>
            <person name="Calhoun S."/>
            <person name="Haridas S."/>
            <person name="Kuo A."/>
            <person name="Mondo S."/>
            <person name="Pangilinan J."/>
            <person name="Riley R."/>
            <person name="Labutti K."/>
            <person name="Andreopoulos B."/>
            <person name="Lipzen A."/>
            <person name="Chen C."/>
            <person name="Yanf M."/>
            <person name="Daum C."/>
            <person name="Ng V."/>
            <person name="Clum A."/>
            <person name="Ohm R."/>
            <person name="Martin F."/>
            <person name="Silar P."/>
            <person name="Natvig D."/>
            <person name="Lalanne C."/>
            <person name="Gautier V."/>
            <person name="Ament-Velasquez S.L."/>
            <person name="Kruys A."/>
            <person name="Hutchinson M.I."/>
            <person name="Powell A.J."/>
            <person name="Barry K."/>
            <person name="Miller A.N."/>
            <person name="Grigoriev I.V."/>
            <person name="Debuchy R."/>
            <person name="Gladieux P."/>
            <person name="Thoren M.H."/>
            <person name="Johannesson H."/>
        </authorList>
    </citation>
    <scope>NUCLEOTIDE SEQUENCE</scope>
    <source>
        <strain evidence="2">CBS 141.50</strain>
    </source>
</reference>
<dbReference type="RefSeq" id="XP_062634638.1">
    <property type="nucleotide sequence ID" value="XM_062778009.1"/>
</dbReference>
<feature type="region of interest" description="Disordered" evidence="1">
    <location>
        <begin position="78"/>
        <end position="108"/>
    </location>
</feature>
<proteinExistence type="predicted"/>
<dbReference type="GeneID" id="87814622"/>
<reference evidence="2" key="1">
    <citation type="journal article" date="2023" name="Mol. Phylogenet. Evol.">
        <title>Genome-scale phylogeny and comparative genomics of the fungal order Sordariales.</title>
        <authorList>
            <person name="Hensen N."/>
            <person name="Bonometti L."/>
            <person name="Westerberg I."/>
            <person name="Brannstrom I.O."/>
            <person name="Guillou S."/>
            <person name="Cros-Aarteil S."/>
            <person name="Calhoun S."/>
            <person name="Haridas S."/>
            <person name="Kuo A."/>
            <person name="Mondo S."/>
            <person name="Pangilinan J."/>
            <person name="Riley R."/>
            <person name="LaButti K."/>
            <person name="Andreopoulos B."/>
            <person name="Lipzen A."/>
            <person name="Chen C."/>
            <person name="Yan M."/>
            <person name="Daum C."/>
            <person name="Ng V."/>
            <person name="Clum A."/>
            <person name="Steindorff A."/>
            <person name="Ohm R.A."/>
            <person name="Martin F."/>
            <person name="Silar P."/>
            <person name="Natvig D.O."/>
            <person name="Lalanne C."/>
            <person name="Gautier V."/>
            <person name="Ament-Velasquez S.L."/>
            <person name="Kruys A."/>
            <person name="Hutchinson M.I."/>
            <person name="Powell A.J."/>
            <person name="Barry K."/>
            <person name="Miller A.N."/>
            <person name="Grigoriev I.V."/>
            <person name="Debuchy R."/>
            <person name="Gladieux P."/>
            <person name="Hiltunen Thoren M."/>
            <person name="Johannesson H."/>
        </authorList>
    </citation>
    <scope>NUCLEOTIDE SEQUENCE</scope>
    <source>
        <strain evidence="2">CBS 141.50</strain>
    </source>
</reference>
<feature type="compositionally biased region" description="Polar residues" evidence="1">
    <location>
        <begin position="10"/>
        <end position="24"/>
    </location>
</feature>
<organism evidence="2 3">
    <name type="scientific">Dichotomopilus funicola</name>
    <dbReference type="NCBI Taxonomy" id="1934379"/>
    <lineage>
        <taxon>Eukaryota</taxon>
        <taxon>Fungi</taxon>
        <taxon>Dikarya</taxon>
        <taxon>Ascomycota</taxon>
        <taxon>Pezizomycotina</taxon>
        <taxon>Sordariomycetes</taxon>
        <taxon>Sordariomycetidae</taxon>
        <taxon>Sordariales</taxon>
        <taxon>Chaetomiaceae</taxon>
        <taxon>Dichotomopilus</taxon>
    </lineage>
</organism>
<dbReference type="AlphaFoldDB" id="A0AAN6UXZ8"/>
<feature type="region of interest" description="Disordered" evidence="1">
    <location>
        <begin position="1"/>
        <end position="30"/>
    </location>
</feature>
<keyword evidence="3" id="KW-1185">Reference proteome</keyword>
<accession>A0AAN6UXZ8</accession>
<comment type="caution">
    <text evidence="2">The sequence shown here is derived from an EMBL/GenBank/DDBJ whole genome shotgun (WGS) entry which is preliminary data.</text>
</comment>
<evidence type="ECO:0000256" key="1">
    <source>
        <dbReference type="SAM" id="MobiDB-lite"/>
    </source>
</evidence>